<dbReference type="AlphaFoldDB" id="A0A151LZK8"/>
<evidence type="ECO:0000256" key="11">
    <source>
        <dbReference type="ARBA" id="ARBA00023313"/>
    </source>
</evidence>
<keyword evidence="9" id="KW-0445">Lipid transport</keyword>
<dbReference type="Proteomes" id="UP000050525">
    <property type="component" value="Unassembled WGS sequence"/>
</dbReference>
<keyword evidence="11" id="KW-0850">VLDL</keyword>
<evidence type="ECO:0000256" key="6">
    <source>
        <dbReference type="ARBA" id="ARBA00022525"/>
    </source>
</evidence>
<evidence type="ECO:0000256" key="9">
    <source>
        <dbReference type="ARBA" id="ARBA00023055"/>
    </source>
</evidence>
<sequence>MANSNAHGRSARGKVPTPASCLARLEAQHRVLLGGLGPGPGSGAETATTAACTMRAPVVLALLAVALLATLAQAQEESEDTDLAKENYMQQVTQKIKDTLASFDMSGLAQQGRQWASEHLDAFQRYLEELKRTFTPSQAG</sequence>
<reference evidence="14 15" key="1">
    <citation type="journal article" date="2012" name="Genome Biol.">
        <title>Sequencing three crocodilian genomes to illuminate the evolution of archosaurs and amniotes.</title>
        <authorList>
            <person name="St John J.A."/>
            <person name="Braun E.L."/>
            <person name="Isberg S.R."/>
            <person name="Miles L.G."/>
            <person name="Chong A.Y."/>
            <person name="Gongora J."/>
            <person name="Dalzell P."/>
            <person name="Moran C."/>
            <person name="Bed'hom B."/>
            <person name="Abzhanov A."/>
            <person name="Burgess S.C."/>
            <person name="Cooksey A.M."/>
            <person name="Castoe T.A."/>
            <person name="Crawford N.G."/>
            <person name="Densmore L.D."/>
            <person name="Drew J.C."/>
            <person name="Edwards S.V."/>
            <person name="Faircloth B.C."/>
            <person name="Fujita M.K."/>
            <person name="Greenwold M.J."/>
            <person name="Hoffmann F.G."/>
            <person name="Howard J.M."/>
            <person name="Iguchi T."/>
            <person name="Janes D.E."/>
            <person name="Khan S.Y."/>
            <person name="Kohno S."/>
            <person name="de Koning A.J."/>
            <person name="Lance S.L."/>
            <person name="McCarthy F.M."/>
            <person name="McCormack J.E."/>
            <person name="Merchant M.E."/>
            <person name="Peterson D.G."/>
            <person name="Pollock D.D."/>
            <person name="Pourmand N."/>
            <person name="Raney B.J."/>
            <person name="Roessler K.A."/>
            <person name="Sanford J.R."/>
            <person name="Sawyer R.H."/>
            <person name="Schmidt C.J."/>
            <person name="Triplett E.W."/>
            <person name="Tuberville T.D."/>
            <person name="Venegas-Anaya M."/>
            <person name="Howard J.T."/>
            <person name="Jarvis E.D."/>
            <person name="Guillette L.J.Jr."/>
            <person name="Glenn T.C."/>
            <person name="Green R.E."/>
            <person name="Ray D.A."/>
        </authorList>
    </citation>
    <scope>NUCLEOTIDE SEQUENCE [LARGE SCALE GENOMIC DNA]</scope>
    <source>
        <strain evidence="14">KSC_2009_1</strain>
    </source>
</reference>
<gene>
    <name evidence="14" type="ORF">Y1Q_0018130</name>
</gene>
<keyword evidence="4" id="KW-0813">Transport</keyword>
<organism evidence="14 15">
    <name type="scientific">Alligator mississippiensis</name>
    <name type="common">American alligator</name>
    <dbReference type="NCBI Taxonomy" id="8496"/>
    <lineage>
        <taxon>Eukaryota</taxon>
        <taxon>Metazoa</taxon>
        <taxon>Chordata</taxon>
        <taxon>Craniata</taxon>
        <taxon>Vertebrata</taxon>
        <taxon>Euteleostomi</taxon>
        <taxon>Archelosauria</taxon>
        <taxon>Archosauria</taxon>
        <taxon>Crocodylia</taxon>
        <taxon>Alligatoridae</taxon>
        <taxon>Alligatorinae</taxon>
        <taxon>Alligator</taxon>
    </lineage>
</organism>
<dbReference type="EMBL" id="AKHW03006856">
    <property type="protein sequence ID" value="KYO17715.1"/>
    <property type="molecule type" value="Genomic_DNA"/>
</dbReference>
<dbReference type="GO" id="GO:0016042">
    <property type="term" value="P:lipid catabolic process"/>
    <property type="evidence" value="ECO:0007669"/>
    <property type="project" value="UniProtKB-KW"/>
</dbReference>
<keyword evidence="5" id="KW-0162">Chylomicron</keyword>
<keyword evidence="10" id="KW-0443">Lipid metabolism</keyword>
<evidence type="ECO:0000256" key="2">
    <source>
        <dbReference type="ARBA" id="ARBA00011008"/>
    </source>
</evidence>
<accession>A0A151LZK8</accession>
<dbReference type="GO" id="GO:0042627">
    <property type="term" value="C:chylomicron"/>
    <property type="evidence" value="ECO:0007669"/>
    <property type="project" value="UniProtKB-KW"/>
</dbReference>
<evidence type="ECO:0000256" key="4">
    <source>
        <dbReference type="ARBA" id="ARBA00022448"/>
    </source>
</evidence>
<dbReference type="PANTHER" id="PTHR14225">
    <property type="entry name" value="APOLIPOPROTEIN C-III"/>
    <property type="match status" value="1"/>
</dbReference>
<comment type="caution">
    <text evidence="14">The sequence shown here is derived from an EMBL/GenBank/DDBJ whole genome shotgun (WGS) entry which is preliminary data.</text>
</comment>
<evidence type="ECO:0000256" key="12">
    <source>
        <dbReference type="ARBA" id="ARBA00031173"/>
    </source>
</evidence>
<dbReference type="GO" id="GO:0042157">
    <property type="term" value="P:lipoprotein metabolic process"/>
    <property type="evidence" value="ECO:0007669"/>
    <property type="project" value="InterPro"/>
</dbReference>
<comment type="function">
    <text evidence="13">Component of triglyceride-rich very low density lipoproteins (VLDL) and high density lipoproteins (HDL) in plasma. Plays a multifaceted role in triglyceride homeostasis. Intracellularly, promotes hepatic very low density lipoprotein 1 (VLDL1) assembly and secretion; extracellularly, attenuates hydrolysis and clearance of triglyceride-rich lipoproteins (TRLs). Impairs the lipolysis of TRLs by inhibiting lipoprotein lipase and the hepatic uptake of TRLs by remnant receptors. Formed of several curved helices connected via semiflexible hinges, so that it can wrap tightly around the curved micelle surface and easily adapt to the different diameters of its natural binding partners.</text>
</comment>
<dbReference type="Gene3D" id="6.10.90.10">
    <property type="entry name" value="Apolipoprotein CIII"/>
    <property type="match status" value="1"/>
</dbReference>
<keyword evidence="6" id="KW-0964">Secreted</keyword>
<evidence type="ECO:0000256" key="13">
    <source>
        <dbReference type="ARBA" id="ARBA00045699"/>
    </source>
</evidence>
<keyword evidence="15" id="KW-1185">Reference proteome</keyword>
<dbReference type="InterPro" id="IPR038195">
    <property type="entry name" value="Apo_CIII_sf"/>
</dbReference>
<evidence type="ECO:0000313" key="15">
    <source>
        <dbReference type="Proteomes" id="UP000050525"/>
    </source>
</evidence>
<keyword evidence="8" id="KW-0442">Lipid degradation</keyword>
<evidence type="ECO:0000256" key="7">
    <source>
        <dbReference type="ARBA" id="ARBA00022729"/>
    </source>
</evidence>
<evidence type="ECO:0000256" key="10">
    <source>
        <dbReference type="ARBA" id="ARBA00023098"/>
    </source>
</evidence>
<evidence type="ECO:0000256" key="3">
    <source>
        <dbReference type="ARBA" id="ARBA00015570"/>
    </source>
</evidence>
<protein>
    <recommendedName>
        <fullName evidence="3">Apolipoprotein C-III</fullName>
    </recommendedName>
    <alternativeName>
        <fullName evidence="12">Apolipoprotein C3</fullName>
    </alternativeName>
</protein>
<comment type="similarity">
    <text evidence="2">Belongs to the apolipoprotein C3 family.</text>
</comment>
<comment type="subcellular location">
    <subcellularLocation>
        <location evidence="1">Secreted</location>
    </subcellularLocation>
</comment>
<evidence type="ECO:0000256" key="8">
    <source>
        <dbReference type="ARBA" id="ARBA00022963"/>
    </source>
</evidence>
<dbReference type="PANTHER" id="PTHR14225:SF0">
    <property type="entry name" value="APOLIPOPROTEIN C-III"/>
    <property type="match status" value="1"/>
</dbReference>
<dbReference type="GO" id="GO:0034361">
    <property type="term" value="C:very-low-density lipoprotein particle"/>
    <property type="evidence" value="ECO:0007669"/>
    <property type="project" value="UniProtKB-KW"/>
</dbReference>
<name>A0A151LZK8_ALLMI</name>
<evidence type="ECO:0000256" key="5">
    <source>
        <dbReference type="ARBA" id="ARBA00022513"/>
    </source>
</evidence>
<keyword evidence="7" id="KW-0732">Signal</keyword>
<evidence type="ECO:0000256" key="1">
    <source>
        <dbReference type="ARBA" id="ARBA00004613"/>
    </source>
</evidence>
<dbReference type="GO" id="GO:0008289">
    <property type="term" value="F:lipid binding"/>
    <property type="evidence" value="ECO:0007669"/>
    <property type="project" value="InterPro"/>
</dbReference>
<proteinExistence type="inferred from homology"/>
<evidence type="ECO:0000313" key="14">
    <source>
        <dbReference type="EMBL" id="KYO17715.1"/>
    </source>
</evidence>
<dbReference type="GO" id="GO:0006869">
    <property type="term" value="P:lipid transport"/>
    <property type="evidence" value="ECO:0007669"/>
    <property type="project" value="UniProtKB-KW"/>
</dbReference>
<dbReference type="InterPro" id="IPR008403">
    <property type="entry name" value="Apo-CIII"/>
</dbReference>